<accession>A0A3L6ENF5</accession>
<comment type="caution">
    <text evidence="2">The sequence shown here is derived from an EMBL/GenBank/DDBJ whole genome shotgun (WGS) entry which is preliminary data.</text>
</comment>
<proteinExistence type="predicted"/>
<protein>
    <submittedName>
        <fullName evidence="2">Uncharacterized protein</fullName>
    </submittedName>
</protein>
<gene>
    <name evidence="2" type="ORF">Zm00014a_015194</name>
</gene>
<evidence type="ECO:0000256" key="1">
    <source>
        <dbReference type="SAM" id="MobiDB-lite"/>
    </source>
</evidence>
<feature type="region of interest" description="Disordered" evidence="1">
    <location>
        <begin position="1"/>
        <end position="22"/>
    </location>
</feature>
<evidence type="ECO:0000313" key="3">
    <source>
        <dbReference type="Proteomes" id="UP000251960"/>
    </source>
</evidence>
<sequence>QGSQGDLSFQTSPKVASSELAS</sequence>
<feature type="non-terminal residue" evidence="2">
    <location>
        <position position="1"/>
    </location>
</feature>
<dbReference type="EMBL" id="NCVQ01000006">
    <property type="protein sequence ID" value="PWZ22486.1"/>
    <property type="molecule type" value="Genomic_DNA"/>
</dbReference>
<organism evidence="2 3">
    <name type="scientific">Zea mays</name>
    <name type="common">Maize</name>
    <dbReference type="NCBI Taxonomy" id="4577"/>
    <lineage>
        <taxon>Eukaryota</taxon>
        <taxon>Viridiplantae</taxon>
        <taxon>Streptophyta</taxon>
        <taxon>Embryophyta</taxon>
        <taxon>Tracheophyta</taxon>
        <taxon>Spermatophyta</taxon>
        <taxon>Magnoliopsida</taxon>
        <taxon>Liliopsida</taxon>
        <taxon>Poales</taxon>
        <taxon>Poaceae</taxon>
        <taxon>PACMAD clade</taxon>
        <taxon>Panicoideae</taxon>
        <taxon>Andropogonodae</taxon>
        <taxon>Andropogoneae</taxon>
        <taxon>Tripsacinae</taxon>
        <taxon>Zea</taxon>
    </lineage>
</organism>
<name>A0A3L6ENF5_MAIZE</name>
<evidence type="ECO:0000313" key="2">
    <source>
        <dbReference type="EMBL" id="PWZ22486.1"/>
    </source>
</evidence>
<dbReference type="AlphaFoldDB" id="A0A3L6ENF5"/>
<reference evidence="2 3" key="1">
    <citation type="journal article" date="2018" name="Nat. Genet.">
        <title>Extensive intraspecific gene order and gene structural variations between Mo17 and other maize genomes.</title>
        <authorList>
            <person name="Sun S."/>
            <person name="Zhou Y."/>
            <person name="Chen J."/>
            <person name="Shi J."/>
            <person name="Zhao H."/>
            <person name="Zhao H."/>
            <person name="Song W."/>
            <person name="Zhang M."/>
            <person name="Cui Y."/>
            <person name="Dong X."/>
            <person name="Liu H."/>
            <person name="Ma X."/>
            <person name="Jiao Y."/>
            <person name="Wang B."/>
            <person name="Wei X."/>
            <person name="Stein J.C."/>
            <person name="Glaubitz J.C."/>
            <person name="Lu F."/>
            <person name="Yu G."/>
            <person name="Liang C."/>
            <person name="Fengler K."/>
            <person name="Li B."/>
            <person name="Rafalski A."/>
            <person name="Schnable P.S."/>
            <person name="Ware D.H."/>
            <person name="Buckler E.S."/>
            <person name="Lai J."/>
        </authorList>
    </citation>
    <scope>NUCLEOTIDE SEQUENCE [LARGE SCALE GENOMIC DNA]</scope>
    <source>
        <strain evidence="3">cv. Missouri 17</strain>
        <tissue evidence="2">Seedling</tissue>
    </source>
</reference>
<dbReference type="Proteomes" id="UP000251960">
    <property type="component" value="Chromosome 5"/>
</dbReference>